<feature type="domain" description="Pyrroline-5-carboxylate reductase dimerisation" evidence="7">
    <location>
        <begin position="155"/>
        <end position="258"/>
    </location>
</feature>
<dbReference type="InterPro" id="IPR008927">
    <property type="entry name" value="6-PGluconate_DH-like_C_sf"/>
</dbReference>
<dbReference type="SUPFAM" id="SSF48179">
    <property type="entry name" value="6-phosphogluconate dehydrogenase C-terminal domain-like"/>
    <property type="match status" value="1"/>
</dbReference>
<reference evidence="8 9" key="1">
    <citation type="submission" date="2019-02" db="EMBL/GenBank/DDBJ databases">
        <title>Prokaryotic population dynamics and viral predation in marine succession experiment using metagenomics: the confinement effect.</title>
        <authorList>
            <person name="Haro-Moreno J.M."/>
            <person name="Rodriguez-Valera F."/>
            <person name="Lopez-Perez M."/>
        </authorList>
    </citation>
    <scope>NUCLEOTIDE SEQUENCE [LARGE SCALE GENOMIC DNA]</scope>
    <source>
        <strain evidence="8">MED-G163</strain>
    </source>
</reference>
<keyword evidence="4" id="KW-0963">Cytoplasm</keyword>
<evidence type="ECO:0000256" key="2">
    <source>
        <dbReference type="ARBA" id="ARBA00022857"/>
    </source>
</evidence>
<feature type="binding site" evidence="5">
    <location>
        <begin position="65"/>
        <end position="68"/>
    </location>
    <ligand>
        <name>NADP(+)</name>
        <dbReference type="ChEBI" id="CHEBI:58349"/>
    </ligand>
</feature>
<keyword evidence="4" id="KW-0641">Proline biosynthesis</keyword>
<feature type="domain" description="Pyrroline-5-carboxylate reductase catalytic N-terminal" evidence="6">
    <location>
        <begin position="3"/>
        <end position="93"/>
    </location>
</feature>
<keyword evidence="2 4" id="KW-0521">NADP</keyword>
<evidence type="ECO:0000256" key="4">
    <source>
        <dbReference type="HAMAP-Rule" id="MF_01925"/>
    </source>
</evidence>
<dbReference type="Pfam" id="PF14748">
    <property type="entry name" value="P5CR_dimer"/>
    <property type="match status" value="1"/>
</dbReference>
<accession>A0A520MPW4</accession>
<organism evidence="8 9">
    <name type="scientific">SAR86 cluster bacterium</name>
    <dbReference type="NCBI Taxonomy" id="2030880"/>
    <lineage>
        <taxon>Bacteria</taxon>
        <taxon>Pseudomonadati</taxon>
        <taxon>Pseudomonadota</taxon>
        <taxon>Gammaproteobacteria</taxon>
        <taxon>SAR86 cluster</taxon>
    </lineage>
</organism>
<evidence type="ECO:0000256" key="1">
    <source>
        <dbReference type="ARBA" id="ARBA00005525"/>
    </source>
</evidence>
<dbReference type="GO" id="GO:0005737">
    <property type="term" value="C:cytoplasm"/>
    <property type="evidence" value="ECO:0007669"/>
    <property type="project" value="UniProtKB-SubCell"/>
</dbReference>
<comment type="similarity">
    <text evidence="1 4">Belongs to the pyrroline-5-carboxylate reductase family.</text>
</comment>
<comment type="catalytic activity">
    <reaction evidence="4">
        <text>L-proline + NADP(+) = (S)-1-pyrroline-5-carboxylate + NADPH + 2 H(+)</text>
        <dbReference type="Rhea" id="RHEA:14109"/>
        <dbReference type="ChEBI" id="CHEBI:15378"/>
        <dbReference type="ChEBI" id="CHEBI:17388"/>
        <dbReference type="ChEBI" id="CHEBI:57783"/>
        <dbReference type="ChEBI" id="CHEBI:58349"/>
        <dbReference type="ChEBI" id="CHEBI:60039"/>
        <dbReference type="EC" id="1.5.1.2"/>
    </reaction>
</comment>
<evidence type="ECO:0000259" key="7">
    <source>
        <dbReference type="Pfam" id="PF14748"/>
    </source>
</evidence>
<dbReference type="Gene3D" id="3.40.50.720">
    <property type="entry name" value="NAD(P)-binding Rossmann-like Domain"/>
    <property type="match status" value="1"/>
</dbReference>
<dbReference type="InterPro" id="IPR029036">
    <property type="entry name" value="P5CR_dimer"/>
</dbReference>
<dbReference type="GO" id="GO:0004735">
    <property type="term" value="F:pyrroline-5-carboxylate reductase activity"/>
    <property type="evidence" value="ECO:0007669"/>
    <property type="project" value="UniProtKB-UniRule"/>
</dbReference>
<dbReference type="EC" id="1.5.1.2" evidence="4"/>
<dbReference type="InterPro" id="IPR036291">
    <property type="entry name" value="NAD(P)-bd_dom_sf"/>
</dbReference>
<proteinExistence type="inferred from homology"/>
<sequence length="263" mass="29137">MKKVVFFGAGNIAQALIAGMISTGFNKKDILFVDRNIKNKNIMKKAGIKEYSFKKDRSNCLFFLAVKPKDALNAFKEICEEYKKPTIVSLVAGIKSKKYLSISKDIQFIRAMPNTPSEFNKGITAIYNVSGSLATLKKVRALLNRVGITLELDKETKMNDFTGLIGSGPAYFFYLLKIYEKRILKLCNGDTKLRDKILGNLMEGVGIASKNNKAMDELISAVASKKGTTEAGLKSFKSSKILNSFEKGIIAAVNRSKEISNEF</sequence>
<keyword evidence="4" id="KW-0028">Amino-acid biosynthesis</keyword>
<dbReference type="InterPro" id="IPR028939">
    <property type="entry name" value="P5C_Rdtase_cat_N"/>
</dbReference>
<keyword evidence="3 4" id="KW-0560">Oxidoreductase</keyword>
<dbReference type="SUPFAM" id="SSF51735">
    <property type="entry name" value="NAD(P)-binding Rossmann-fold domains"/>
    <property type="match status" value="1"/>
</dbReference>
<protein>
    <recommendedName>
        <fullName evidence="4">Pyrroline-5-carboxylate reductase</fullName>
        <shortName evidence="4">P5C reductase</shortName>
        <shortName evidence="4">P5CR</shortName>
        <ecNumber evidence="4">1.5.1.2</ecNumber>
    </recommendedName>
    <alternativeName>
        <fullName evidence="4">PCA reductase</fullName>
    </alternativeName>
</protein>
<gene>
    <name evidence="4" type="primary">proC</name>
    <name evidence="8" type="ORF">EVA96_00325</name>
</gene>
<comment type="catalytic activity">
    <reaction evidence="4">
        <text>L-proline + NAD(+) = (S)-1-pyrroline-5-carboxylate + NADH + 2 H(+)</text>
        <dbReference type="Rhea" id="RHEA:14105"/>
        <dbReference type="ChEBI" id="CHEBI:15378"/>
        <dbReference type="ChEBI" id="CHEBI:17388"/>
        <dbReference type="ChEBI" id="CHEBI:57540"/>
        <dbReference type="ChEBI" id="CHEBI:57945"/>
        <dbReference type="ChEBI" id="CHEBI:60039"/>
        <dbReference type="EC" id="1.5.1.2"/>
    </reaction>
</comment>
<dbReference type="EMBL" id="SHBI01000001">
    <property type="protein sequence ID" value="RZO23249.1"/>
    <property type="molecule type" value="Genomic_DNA"/>
</dbReference>
<comment type="function">
    <text evidence="4">Catalyzes the reduction of 1-pyrroline-5-carboxylate (PCA) to L-proline.</text>
</comment>
<dbReference type="InterPro" id="IPR000304">
    <property type="entry name" value="Pyrroline-COOH_reductase"/>
</dbReference>
<dbReference type="Gene3D" id="1.10.3730.10">
    <property type="entry name" value="ProC C-terminal domain-like"/>
    <property type="match status" value="1"/>
</dbReference>
<evidence type="ECO:0000259" key="6">
    <source>
        <dbReference type="Pfam" id="PF03807"/>
    </source>
</evidence>
<evidence type="ECO:0000256" key="5">
    <source>
        <dbReference type="PIRSR" id="PIRSR000193-1"/>
    </source>
</evidence>
<dbReference type="Pfam" id="PF03807">
    <property type="entry name" value="F420_oxidored"/>
    <property type="match status" value="1"/>
</dbReference>
<dbReference type="PANTHER" id="PTHR11645:SF0">
    <property type="entry name" value="PYRROLINE-5-CARBOXYLATE REDUCTASE 3"/>
    <property type="match status" value="1"/>
</dbReference>
<evidence type="ECO:0000256" key="3">
    <source>
        <dbReference type="ARBA" id="ARBA00023002"/>
    </source>
</evidence>
<dbReference type="AlphaFoldDB" id="A0A520MPW4"/>
<evidence type="ECO:0000313" key="9">
    <source>
        <dbReference type="Proteomes" id="UP000315782"/>
    </source>
</evidence>
<dbReference type="HAMAP" id="MF_01925">
    <property type="entry name" value="P5C_reductase"/>
    <property type="match status" value="1"/>
</dbReference>
<comment type="subcellular location">
    <subcellularLocation>
        <location evidence="4">Cytoplasm</location>
    </subcellularLocation>
</comment>
<name>A0A520MPW4_9GAMM</name>
<comment type="caution">
    <text evidence="8">The sequence shown here is derived from an EMBL/GenBank/DDBJ whole genome shotgun (WGS) entry which is preliminary data.</text>
</comment>
<dbReference type="PIRSF" id="PIRSF000193">
    <property type="entry name" value="Pyrrol-5-carb_rd"/>
    <property type="match status" value="1"/>
</dbReference>
<dbReference type="UniPathway" id="UPA00098">
    <property type="reaction ID" value="UER00361"/>
</dbReference>
<comment type="pathway">
    <text evidence="4">Amino-acid biosynthesis; L-proline biosynthesis; L-proline from L-glutamate 5-semialdehyde: step 1/1.</text>
</comment>
<dbReference type="GO" id="GO:0055129">
    <property type="term" value="P:L-proline biosynthetic process"/>
    <property type="evidence" value="ECO:0007669"/>
    <property type="project" value="UniProtKB-UniRule"/>
</dbReference>
<dbReference type="Proteomes" id="UP000315782">
    <property type="component" value="Unassembled WGS sequence"/>
</dbReference>
<evidence type="ECO:0000313" key="8">
    <source>
        <dbReference type="EMBL" id="RZO23249.1"/>
    </source>
</evidence>
<dbReference type="PANTHER" id="PTHR11645">
    <property type="entry name" value="PYRROLINE-5-CARBOXYLATE REDUCTASE"/>
    <property type="match status" value="1"/>
</dbReference>